<dbReference type="InterPro" id="IPR011990">
    <property type="entry name" value="TPR-like_helical_dom_sf"/>
</dbReference>
<dbReference type="Gene3D" id="3.40.50.300">
    <property type="entry name" value="P-loop containing nucleotide triphosphate hydrolases"/>
    <property type="match status" value="1"/>
</dbReference>
<evidence type="ECO:0000313" key="3">
    <source>
        <dbReference type="Proteomes" id="UP000760480"/>
    </source>
</evidence>
<dbReference type="InterPro" id="IPR036390">
    <property type="entry name" value="WH_DNA-bd_sf"/>
</dbReference>
<dbReference type="PROSITE" id="PS50293">
    <property type="entry name" value="TPR_REGION"/>
    <property type="match status" value="1"/>
</dbReference>
<comment type="caution">
    <text evidence="2">The sequence shown here is derived from an EMBL/GenBank/DDBJ whole genome shotgun (WGS) entry which is preliminary data.</text>
</comment>
<feature type="repeat" description="TPR" evidence="1">
    <location>
        <begin position="629"/>
        <end position="662"/>
    </location>
</feature>
<evidence type="ECO:0000256" key="1">
    <source>
        <dbReference type="PROSITE-ProRule" id="PRU00339"/>
    </source>
</evidence>
<protein>
    <submittedName>
        <fullName evidence="2">Tetratricopeptide repeat protein</fullName>
    </submittedName>
</protein>
<dbReference type="EMBL" id="SPMZ01000016">
    <property type="protein sequence ID" value="NMQ18874.1"/>
    <property type="molecule type" value="Genomic_DNA"/>
</dbReference>
<keyword evidence="1" id="KW-0802">TPR repeat</keyword>
<proteinExistence type="predicted"/>
<reference evidence="2 3" key="1">
    <citation type="submission" date="2019-03" db="EMBL/GenBank/DDBJ databases">
        <title>Metabolic reconstructions from genomes of highly enriched 'Candidatus Accumulibacter' and 'Candidatus Competibacter' bioreactor populations.</title>
        <authorList>
            <person name="Annavajhala M.K."/>
            <person name="Welles L."/>
            <person name="Abbas B."/>
            <person name="Sorokin D."/>
            <person name="Park H."/>
            <person name="Van Loosdrecht M."/>
            <person name="Chandran K."/>
        </authorList>
    </citation>
    <scope>NUCLEOTIDE SEQUENCE [LARGE SCALE GENOMIC DNA]</scope>
    <source>
        <strain evidence="2 3">SBR_G</strain>
    </source>
</reference>
<keyword evidence="3" id="KW-1185">Reference proteome</keyword>
<dbReference type="SUPFAM" id="SSF48439">
    <property type="entry name" value="Protein prenylyltransferase"/>
    <property type="match status" value="1"/>
</dbReference>
<dbReference type="InterPro" id="IPR027417">
    <property type="entry name" value="P-loop_NTPase"/>
</dbReference>
<dbReference type="PANTHER" id="PTHR12558">
    <property type="entry name" value="CELL DIVISION CYCLE 16,23,27"/>
    <property type="match status" value="1"/>
</dbReference>
<gene>
    <name evidence="2" type="ORF">E4P82_06420</name>
</gene>
<sequence>MNAPYHSTFTPSQSDPETLEDLFVAREKLAQRILDGIQESATGANKHQRLLIGPRGIGKTHLVALLHHRVRRDAELDDRLRIAWLPEDPYIAGYHNLLLLILQTLQQTYALETLRQRLEDVLDLEDANQAEPLLEQLLVEFVGDKTLLLIVENLDDLLANLKETGQRKLRAFLQNHPITTLLATATSLSEAVAERENTFHGFFKIHTLDPFTVEDAVRLLTRMAQRAGSDDLANALCSPMGRARVRAVHYLAGGNPRIYVVFYDFLTRESLDDLVRPFMKLIDELTPYYQARMDRLAPLQRSIIDIMRRLRGAVTIKEIARQAMNTSQTISAQLGKLKDLGYVIQAAALGRSNYYELREPLMRFCLEVKEQRGRTVELFVQFLRVWYSATELARLAPDGVISLEQTHLREAMQRAQSELDPVCSMLKTDFQTYLIAGNHQAALEAAELAIQRDNDDKESWFCKALCLEKLDHDLEEQLACWRQVTEIDPENGLAWLSQEIILSQLGRFEEALLASAKALVLKADNYFFNISHAWSLKRVGRHAEAQTYFDKAPELIGEPKTAHAWIQSGLVWVMDRPEEALRAFGKALELNPRAIDSWGFIWDLFEEQGRYRLWHRMAEQMTALLPEEPIFWFSFGIANAELGRYEAALTAYDRALKIDPELNKKGIPADLHRTVVLSNLGRHTAALEVLESTPAPASEIIQFRHDLVHADTLMWLDRWEEGCAELDDVLNRFAPGLWTGWDLYIITKLIRGTQNPAIWKRFISVWLELFARHERLTKLGQGLVWRIRALTLPWISDSVARAWHDTWQELAGDLEEMALPLRLLKAGVDYKATRNPQVLLALAQEERRLLEPWLINLFKEEPDEIDREMENLLHVVKQRLTRAVDSELMPRAATTNAADPPAADA</sequence>
<dbReference type="Gene3D" id="1.25.40.10">
    <property type="entry name" value="Tetratricopeptide repeat domain"/>
    <property type="match status" value="1"/>
</dbReference>
<dbReference type="PANTHER" id="PTHR12558:SF13">
    <property type="entry name" value="CELL DIVISION CYCLE PROTEIN 27 HOMOLOG"/>
    <property type="match status" value="1"/>
</dbReference>
<evidence type="ECO:0000313" key="2">
    <source>
        <dbReference type="EMBL" id="NMQ18874.1"/>
    </source>
</evidence>
<accession>A0ABX1TJY5</accession>
<feature type="repeat" description="TPR" evidence="1">
    <location>
        <begin position="562"/>
        <end position="594"/>
    </location>
</feature>
<dbReference type="Pfam" id="PF13432">
    <property type="entry name" value="TPR_16"/>
    <property type="match status" value="1"/>
</dbReference>
<dbReference type="InterPro" id="IPR019734">
    <property type="entry name" value="TPR_rpt"/>
</dbReference>
<dbReference type="Proteomes" id="UP000760480">
    <property type="component" value="Unassembled WGS sequence"/>
</dbReference>
<dbReference type="PROSITE" id="PS50005">
    <property type="entry name" value="TPR"/>
    <property type="match status" value="2"/>
</dbReference>
<dbReference type="RefSeq" id="WP_169248124.1">
    <property type="nucleotide sequence ID" value="NZ_SPMZ01000016.1"/>
</dbReference>
<dbReference type="SMART" id="SM00028">
    <property type="entry name" value="TPR"/>
    <property type="match status" value="5"/>
</dbReference>
<dbReference type="SUPFAM" id="SSF46785">
    <property type="entry name" value="Winged helix' DNA-binding domain"/>
    <property type="match status" value="1"/>
</dbReference>
<dbReference type="SUPFAM" id="SSF52540">
    <property type="entry name" value="P-loop containing nucleoside triphosphate hydrolases"/>
    <property type="match status" value="1"/>
</dbReference>
<organism evidence="2 3">
    <name type="scientific">Candidatus Competibacter phosphatis</name>
    <dbReference type="NCBI Taxonomy" id="221280"/>
    <lineage>
        <taxon>Bacteria</taxon>
        <taxon>Pseudomonadati</taxon>
        <taxon>Pseudomonadota</taxon>
        <taxon>Gammaproteobacteria</taxon>
        <taxon>Candidatus Competibacteraceae</taxon>
        <taxon>Candidatus Competibacter</taxon>
    </lineage>
</organism>
<name>A0ABX1TJY5_9GAMM</name>
<dbReference type="SUPFAM" id="SSF48452">
    <property type="entry name" value="TPR-like"/>
    <property type="match status" value="1"/>
</dbReference>